<proteinExistence type="inferred from homology"/>
<comment type="caution">
    <text evidence="8">The sequence shown here is derived from an EMBL/GenBank/DDBJ whole genome shotgun (WGS) entry which is preliminary data.</text>
</comment>
<keyword evidence="9" id="KW-1185">Reference proteome</keyword>
<evidence type="ECO:0000259" key="7">
    <source>
        <dbReference type="PROSITE" id="PS51160"/>
    </source>
</evidence>
<dbReference type="Gene3D" id="3.30.70.100">
    <property type="match status" value="1"/>
</dbReference>
<dbReference type="SUPFAM" id="SSF54975">
    <property type="entry name" value="Acylphosphatase/BLUF domain-like"/>
    <property type="match status" value="1"/>
</dbReference>
<sequence length="91" mass="10383">MERRHIIVHGRVQGVGFRASVQQVAVRLEVNGWIKNKSDGTVELEAEGNSDQLDHLEQEIEKGPSPFAKVRHMDVSKKEPTQKENKFQVIH</sequence>
<evidence type="ECO:0000256" key="5">
    <source>
        <dbReference type="PROSITE-ProRule" id="PRU00520"/>
    </source>
</evidence>
<feature type="active site" evidence="5">
    <location>
        <position position="36"/>
    </location>
</feature>
<accession>A0A4Z0H3W3</accession>
<evidence type="ECO:0000256" key="1">
    <source>
        <dbReference type="ARBA" id="ARBA00005614"/>
    </source>
</evidence>
<dbReference type="InterPro" id="IPR036046">
    <property type="entry name" value="Acylphosphatase-like_dom_sf"/>
</dbReference>
<reference evidence="8 9" key="1">
    <citation type="journal article" date="2003" name="Int. J. Syst. Evol. Microbiol.">
        <title>Halobacillus salinus sp. nov., isolated from a salt lake on the coast of the East Sea in Korea.</title>
        <authorList>
            <person name="Yoon J.H."/>
            <person name="Kang K.H."/>
            <person name="Park Y.H."/>
        </authorList>
    </citation>
    <scope>NUCLEOTIDE SEQUENCE [LARGE SCALE GENOMIC DNA]</scope>
    <source>
        <strain evidence="8 9">HSL-3</strain>
    </source>
</reference>
<evidence type="ECO:0000256" key="3">
    <source>
        <dbReference type="ARBA" id="ARBA00015991"/>
    </source>
</evidence>
<evidence type="ECO:0000256" key="6">
    <source>
        <dbReference type="RuleBase" id="RU004168"/>
    </source>
</evidence>
<dbReference type="InterPro" id="IPR020456">
    <property type="entry name" value="Acylphosphatase"/>
</dbReference>
<feature type="domain" description="Acylphosphatase-like" evidence="7">
    <location>
        <begin position="3"/>
        <end position="91"/>
    </location>
</feature>
<dbReference type="PANTHER" id="PTHR47268">
    <property type="entry name" value="ACYLPHOSPHATASE"/>
    <property type="match status" value="1"/>
</dbReference>
<dbReference type="Pfam" id="PF00708">
    <property type="entry name" value="Acylphosphatase"/>
    <property type="match status" value="1"/>
</dbReference>
<dbReference type="GO" id="GO:0003998">
    <property type="term" value="F:acylphosphatase activity"/>
    <property type="evidence" value="ECO:0007669"/>
    <property type="project" value="UniProtKB-EC"/>
</dbReference>
<dbReference type="AlphaFoldDB" id="A0A4Z0H3W3"/>
<dbReference type="EC" id="3.6.1.7" evidence="2 5"/>
<evidence type="ECO:0000256" key="4">
    <source>
        <dbReference type="ARBA" id="ARBA00047645"/>
    </source>
</evidence>
<dbReference type="RefSeq" id="WP_135326978.1">
    <property type="nucleotide sequence ID" value="NZ_SRJC01000001.1"/>
</dbReference>
<name>A0A4Z0H3W3_9BACI</name>
<comment type="catalytic activity">
    <reaction evidence="4 5">
        <text>an acyl phosphate + H2O = a carboxylate + phosphate + H(+)</text>
        <dbReference type="Rhea" id="RHEA:14965"/>
        <dbReference type="ChEBI" id="CHEBI:15377"/>
        <dbReference type="ChEBI" id="CHEBI:15378"/>
        <dbReference type="ChEBI" id="CHEBI:29067"/>
        <dbReference type="ChEBI" id="CHEBI:43474"/>
        <dbReference type="ChEBI" id="CHEBI:59918"/>
        <dbReference type="EC" id="3.6.1.7"/>
    </reaction>
</comment>
<dbReference type="InterPro" id="IPR017968">
    <property type="entry name" value="Acylphosphatase_CS"/>
</dbReference>
<evidence type="ECO:0000313" key="8">
    <source>
        <dbReference type="EMBL" id="TGB04604.1"/>
    </source>
</evidence>
<dbReference type="PROSITE" id="PS51160">
    <property type="entry name" value="ACYLPHOSPHATASE_3"/>
    <property type="match status" value="1"/>
</dbReference>
<organism evidence="8 9">
    <name type="scientific">Halobacillus salinus</name>
    <dbReference type="NCBI Taxonomy" id="192814"/>
    <lineage>
        <taxon>Bacteria</taxon>
        <taxon>Bacillati</taxon>
        <taxon>Bacillota</taxon>
        <taxon>Bacilli</taxon>
        <taxon>Bacillales</taxon>
        <taxon>Bacillaceae</taxon>
        <taxon>Halobacillus</taxon>
    </lineage>
</organism>
<gene>
    <name evidence="8" type="ORF">E4663_06325</name>
</gene>
<dbReference type="Proteomes" id="UP000297982">
    <property type="component" value="Unassembled WGS sequence"/>
</dbReference>
<protein>
    <recommendedName>
        <fullName evidence="3 5">acylphosphatase</fullName>
        <ecNumber evidence="2 5">3.6.1.7</ecNumber>
    </recommendedName>
</protein>
<evidence type="ECO:0000313" key="9">
    <source>
        <dbReference type="Proteomes" id="UP000297982"/>
    </source>
</evidence>
<dbReference type="PROSITE" id="PS00150">
    <property type="entry name" value="ACYLPHOSPHATASE_1"/>
    <property type="match status" value="1"/>
</dbReference>
<dbReference type="STRING" id="192814.GCA_900166575_01669"/>
<comment type="similarity">
    <text evidence="1 6">Belongs to the acylphosphatase family.</text>
</comment>
<evidence type="ECO:0000256" key="2">
    <source>
        <dbReference type="ARBA" id="ARBA00012150"/>
    </source>
</evidence>
<keyword evidence="5" id="KW-0378">Hydrolase</keyword>
<dbReference type="PRINTS" id="PR00112">
    <property type="entry name" value="ACYLPHPHTASE"/>
</dbReference>
<dbReference type="EMBL" id="SRJC01000001">
    <property type="protein sequence ID" value="TGB04604.1"/>
    <property type="molecule type" value="Genomic_DNA"/>
</dbReference>
<dbReference type="PANTHER" id="PTHR47268:SF4">
    <property type="entry name" value="ACYLPHOSPHATASE"/>
    <property type="match status" value="1"/>
</dbReference>
<dbReference type="InterPro" id="IPR001792">
    <property type="entry name" value="Acylphosphatase-like_dom"/>
</dbReference>
<feature type="active site" evidence="5">
    <location>
        <position position="18"/>
    </location>
</feature>